<dbReference type="Gene3D" id="1.10.510.10">
    <property type="entry name" value="Transferase(Phosphotransferase) domain 1"/>
    <property type="match status" value="1"/>
</dbReference>
<dbReference type="InterPro" id="IPR000719">
    <property type="entry name" value="Prot_kinase_dom"/>
</dbReference>
<dbReference type="PANTHER" id="PTHR48007:SF55">
    <property type="entry name" value="PROTEIN KINASE DOMAIN-CONTAINING PROTEIN"/>
    <property type="match status" value="1"/>
</dbReference>
<name>A0ABD2YPT3_9GENT</name>
<proteinExistence type="predicted"/>
<reference evidence="2 3" key="1">
    <citation type="submission" date="2024-11" db="EMBL/GenBank/DDBJ databases">
        <title>A near-complete genome assembly of Cinchona calisaya.</title>
        <authorList>
            <person name="Lian D.C."/>
            <person name="Zhao X.W."/>
            <person name="Wei L."/>
        </authorList>
    </citation>
    <scope>NUCLEOTIDE SEQUENCE [LARGE SCALE GENOMIC DNA]</scope>
    <source>
        <tissue evidence="2">Nenye</tissue>
    </source>
</reference>
<comment type="caution">
    <text evidence="2">The sequence shown here is derived from an EMBL/GenBank/DDBJ whole genome shotgun (WGS) entry which is preliminary data.</text>
</comment>
<gene>
    <name evidence="2" type="ORF">ACH5RR_027668</name>
</gene>
<keyword evidence="3" id="KW-1185">Reference proteome</keyword>
<dbReference type="SUPFAM" id="SSF56112">
    <property type="entry name" value="Protein kinase-like (PK-like)"/>
    <property type="match status" value="1"/>
</dbReference>
<dbReference type="Pfam" id="PF07714">
    <property type="entry name" value="PK_Tyr_Ser-Thr"/>
    <property type="match status" value="1"/>
</dbReference>
<dbReference type="InterPro" id="IPR011009">
    <property type="entry name" value="Kinase-like_dom_sf"/>
</dbReference>
<dbReference type="EMBL" id="JBJUIK010000012">
    <property type="protein sequence ID" value="KAL3508267.1"/>
    <property type="molecule type" value="Genomic_DNA"/>
</dbReference>
<dbReference type="PROSITE" id="PS50011">
    <property type="entry name" value="PROTEIN_KINASE_DOM"/>
    <property type="match status" value="1"/>
</dbReference>
<organism evidence="2 3">
    <name type="scientific">Cinchona calisaya</name>
    <dbReference type="NCBI Taxonomy" id="153742"/>
    <lineage>
        <taxon>Eukaryota</taxon>
        <taxon>Viridiplantae</taxon>
        <taxon>Streptophyta</taxon>
        <taxon>Embryophyta</taxon>
        <taxon>Tracheophyta</taxon>
        <taxon>Spermatophyta</taxon>
        <taxon>Magnoliopsida</taxon>
        <taxon>eudicotyledons</taxon>
        <taxon>Gunneridae</taxon>
        <taxon>Pentapetalae</taxon>
        <taxon>asterids</taxon>
        <taxon>lamiids</taxon>
        <taxon>Gentianales</taxon>
        <taxon>Rubiaceae</taxon>
        <taxon>Cinchonoideae</taxon>
        <taxon>Cinchoneae</taxon>
        <taxon>Cinchona</taxon>
    </lineage>
</organism>
<evidence type="ECO:0000313" key="3">
    <source>
        <dbReference type="Proteomes" id="UP001630127"/>
    </source>
</evidence>
<feature type="domain" description="Protein kinase" evidence="1">
    <location>
        <begin position="73"/>
        <end position="336"/>
    </location>
</feature>
<accession>A0ABD2YPT3</accession>
<dbReference type="PANTHER" id="PTHR48007">
    <property type="entry name" value="LEUCINE-RICH REPEAT RECEPTOR-LIKE PROTEIN KINASE PXC1"/>
    <property type="match status" value="1"/>
</dbReference>
<sequence length="336" mass="38036">MLFRALNGKPRSRRNFSGVVKKENSCRSASILSEYGDFIVGFMDDLPLISCCDDNSGKGGWSESQLTLRQVLRSSVAVVGESRLGFTEKVVLLDAKICVLKRFRKVSLRRGEFGRRLVRLALISSKCKYLVPVTAYFYTKRIKFVVCDYYPMGSLADLLASAREHDQTALTWNQRLKIILNIAQAIEFIHSRNPSLQEIKHLKLHVHGNVKASNVMIDVDFTARMSDYGFIQLAERVEVGDTWQRKPPPPVDFEYSESFCQESDIYNFGIIILDMLKGPQSNNSNKDDGRVVFEFSVQGKERKQALHILEIALACTNKSSEARPTIKEILKSLGNN</sequence>
<dbReference type="AlphaFoldDB" id="A0ABD2YPT3"/>
<evidence type="ECO:0000259" key="1">
    <source>
        <dbReference type="PROSITE" id="PS50011"/>
    </source>
</evidence>
<protein>
    <recommendedName>
        <fullName evidence="1">Protein kinase domain-containing protein</fullName>
    </recommendedName>
</protein>
<dbReference type="InterPro" id="IPR001245">
    <property type="entry name" value="Ser-Thr/Tyr_kinase_cat_dom"/>
</dbReference>
<dbReference type="Proteomes" id="UP001630127">
    <property type="component" value="Unassembled WGS sequence"/>
</dbReference>
<dbReference type="InterPro" id="IPR046959">
    <property type="entry name" value="PRK1-6/SRF4-like"/>
</dbReference>
<evidence type="ECO:0000313" key="2">
    <source>
        <dbReference type="EMBL" id="KAL3508267.1"/>
    </source>
</evidence>